<evidence type="ECO:0000313" key="8">
    <source>
        <dbReference type="EMBL" id="SET76842.1"/>
    </source>
</evidence>
<dbReference type="OrthoDB" id="871774at2"/>
<gene>
    <name evidence="8" type="ORF">SAMN04487962_12228</name>
</gene>
<evidence type="ECO:0000259" key="7">
    <source>
        <dbReference type="Pfam" id="PF04932"/>
    </source>
</evidence>
<dbReference type="Pfam" id="PF04932">
    <property type="entry name" value="Wzy_C"/>
    <property type="match status" value="1"/>
</dbReference>
<dbReference type="Proteomes" id="UP000198762">
    <property type="component" value="Unassembled WGS sequence"/>
</dbReference>
<evidence type="ECO:0000256" key="5">
    <source>
        <dbReference type="SAM" id="MobiDB-lite"/>
    </source>
</evidence>
<evidence type="ECO:0000256" key="2">
    <source>
        <dbReference type="ARBA" id="ARBA00022692"/>
    </source>
</evidence>
<feature type="transmembrane region" description="Helical" evidence="6">
    <location>
        <begin position="83"/>
        <end position="103"/>
    </location>
</feature>
<dbReference type="GO" id="GO:0016020">
    <property type="term" value="C:membrane"/>
    <property type="evidence" value="ECO:0007669"/>
    <property type="project" value="UniProtKB-SubCell"/>
</dbReference>
<feature type="transmembrane region" description="Helical" evidence="6">
    <location>
        <begin position="109"/>
        <end position="129"/>
    </location>
</feature>
<evidence type="ECO:0000256" key="1">
    <source>
        <dbReference type="ARBA" id="ARBA00004141"/>
    </source>
</evidence>
<organism evidence="8 9">
    <name type="scientific">Marinobacter segnicrescens</name>
    <dbReference type="NCBI Taxonomy" id="430453"/>
    <lineage>
        <taxon>Bacteria</taxon>
        <taxon>Pseudomonadati</taxon>
        <taxon>Pseudomonadota</taxon>
        <taxon>Gammaproteobacteria</taxon>
        <taxon>Pseudomonadales</taxon>
        <taxon>Marinobacteraceae</taxon>
        <taxon>Marinobacter</taxon>
    </lineage>
</organism>
<evidence type="ECO:0000256" key="3">
    <source>
        <dbReference type="ARBA" id="ARBA00022989"/>
    </source>
</evidence>
<feature type="transmembrane region" description="Helical" evidence="6">
    <location>
        <begin position="223"/>
        <end position="242"/>
    </location>
</feature>
<feature type="transmembrane region" description="Helical" evidence="6">
    <location>
        <begin position="406"/>
        <end position="423"/>
    </location>
</feature>
<protein>
    <submittedName>
        <fullName evidence="8">O-antigen ligase</fullName>
    </submittedName>
</protein>
<dbReference type="GO" id="GO:0016874">
    <property type="term" value="F:ligase activity"/>
    <property type="evidence" value="ECO:0007669"/>
    <property type="project" value="UniProtKB-KW"/>
</dbReference>
<accession>A0A1I0GZH3</accession>
<feature type="transmembrane region" description="Helical" evidence="6">
    <location>
        <begin position="344"/>
        <end position="362"/>
    </location>
</feature>
<feature type="transmembrane region" description="Helical" evidence="6">
    <location>
        <begin position="7"/>
        <end position="31"/>
    </location>
</feature>
<keyword evidence="2 6" id="KW-0812">Transmembrane</keyword>
<reference evidence="9" key="1">
    <citation type="submission" date="2016-10" db="EMBL/GenBank/DDBJ databases">
        <authorList>
            <person name="Varghese N."/>
            <person name="Submissions S."/>
        </authorList>
    </citation>
    <scope>NUCLEOTIDE SEQUENCE [LARGE SCALE GENOMIC DNA]</scope>
    <source>
        <strain evidence="9">CGMCC 1.6489</strain>
    </source>
</reference>
<feature type="region of interest" description="Disordered" evidence="5">
    <location>
        <begin position="430"/>
        <end position="454"/>
    </location>
</feature>
<evidence type="ECO:0000256" key="6">
    <source>
        <dbReference type="SAM" id="Phobius"/>
    </source>
</evidence>
<keyword evidence="8" id="KW-0436">Ligase</keyword>
<feature type="transmembrane region" description="Helical" evidence="6">
    <location>
        <begin position="174"/>
        <end position="192"/>
    </location>
</feature>
<dbReference type="InterPro" id="IPR007016">
    <property type="entry name" value="O-antigen_ligase-rel_domated"/>
</dbReference>
<dbReference type="PANTHER" id="PTHR37422:SF13">
    <property type="entry name" value="LIPOPOLYSACCHARIDE BIOSYNTHESIS PROTEIN PA4999-RELATED"/>
    <property type="match status" value="1"/>
</dbReference>
<sequence length="454" mass="50510">MSKFALLFLMIFFGGTIATFMISGSVSFFLYQVIYFLNPDNRWWSADIPGISYSFIAAFLMILSLAVGYRKYTEQAPWSEQPLFKWLLALLAVYYIVGFWAINPAVHDRFVYDLTKLVVVVLVAYKLVYTPRLLDGALWAYLAGATYIGYLATITGRNSGNRVEGIGLVDAPDANGVASALVPSGVLLMYYAWMGSYKVKMLCALCGGLIANGLVLINSRGSFVGVVASAGLFLMYMLFSRYQKKGQRGMAVLIIIFGISGGLYVADEGFWERMRTLQNPKSEASGSGRIDYWLASIEVARDNPVGLGVQGFNAVATAYLPPEDLGGNEYKSVHSMWFQGLTEVGWLGLCLMLMALLSLYRMSRKAKRWVLSMDENVSYFKLLALECSLLGYLGAASFINQFRAEILYWMMLLLAAGINVYYLQRVKSQEKGKKRVPVKSGTLKPPQYAREKSA</sequence>
<feature type="transmembrane region" description="Helical" evidence="6">
    <location>
        <begin position="136"/>
        <end position="154"/>
    </location>
</feature>
<proteinExistence type="predicted"/>
<feature type="transmembrane region" description="Helical" evidence="6">
    <location>
        <begin position="382"/>
        <end position="400"/>
    </location>
</feature>
<feature type="transmembrane region" description="Helical" evidence="6">
    <location>
        <begin position="249"/>
        <end position="266"/>
    </location>
</feature>
<evidence type="ECO:0000313" key="9">
    <source>
        <dbReference type="Proteomes" id="UP000198762"/>
    </source>
</evidence>
<keyword evidence="4 6" id="KW-0472">Membrane</keyword>
<feature type="transmembrane region" description="Helical" evidence="6">
    <location>
        <begin position="51"/>
        <end position="71"/>
    </location>
</feature>
<evidence type="ECO:0000256" key="4">
    <source>
        <dbReference type="ARBA" id="ARBA00023136"/>
    </source>
</evidence>
<dbReference type="EMBL" id="FOHZ01000022">
    <property type="protein sequence ID" value="SET76842.1"/>
    <property type="molecule type" value="Genomic_DNA"/>
</dbReference>
<dbReference type="PANTHER" id="PTHR37422">
    <property type="entry name" value="TEICHURONIC ACID BIOSYNTHESIS PROTEIN TUAE"/>
    <property type="match status" value="1"/>
</dbReference>
<dbReference type="STRING" id="430453.SAMN04487962_12228"/>
<dbReference type="InterPro" id="IPR051533">
    <property type="entry name" value="WaaL-like"/>
</dbReference>
<feature type="transmembrane region" description="Helical" evidence="6">
    <location>
        <begin position="199"/>
        <end position="217"/>
    </location>
</feature>
<dbReference type="AlphaFoldDB" id="A0A1I0GZH3"/>
<feature type="domain" description="O-antigen ligase-related" evidence="7">
    <location>
        <begin position="209"/>
        <end position="352"/>
    </location>
</feature>
<dbReference type="RefSeq" id="WP_091854219.1">
    <property type="nucleotide sequence ID" value="NZ_FOHZ01000022.1"/>
</dbReference>
<keyword evidence="9" id="KW-1185">Reference proteome</keyword>
<name>A0A1I0GZH3_9GAMM</name>
<keyword evidence="3 6" id="KW-1133">Transmembrane helix</keyword>
<comment type="subcellular location">
    <subcellularLocation>
        <location evidence="1">Membrane</location>
        <topology evidence="1">Multi-pass membrane protein</topology>
    </subcellularLocation>
</comment>